<dbReference type="Proteomes" id="UP000275408">
    <property type="component" value="Unassembled WGS sequence"/>
</dbReference>
<dbReference type="AlphaFoldDB" id="A0A3M6TD24"/>
<evidence type="ECO:0000256" key="1">
    <source>
        <dbReference type="SAM" id="MobiDB-lite"/>
    </source>
</evidence>
<feature type="non-terminal residue" evidence="2">
    <location>
        <position position="118"/>
    </location>
</feature>
<comment type="caution">
    <text evidence="2">The sequence shown here is derived from an EMBL/GenBank/DDBJ whole genome shotgun (WGS) entry which is preliminary data.</text>
</comment>
<feature type="compositionally biased region" description="Basic and acidic residues" evidence="1">
    <location>
        <begin position="76"/>
        <end position="87"/>
    </location>
</feature>
<protein>
    <submittedName>
        <fullName evidence="2">Uncharacterized protein</fullName>
    </submittedName>
</protein>
<name>A0A3M6TD24_POCDA</name>
<sequence length="118" mass="12969">VPSARDYAECNETKAGIANHLAFGNTHANDANDDWINVASTGSHSTKTYLWEPEALFPQSMMSNAHCVKRVNSCHNSEHPRGDKPVKMESPAASEAQPSNAQNDRPNDEALRCFMEVV</sequence>
<feature type="non-terminal residue" evidence="2">
    <location>
        <position position="1"/>
    </location>
</feature>
<reference evidence="2 3" key="1">
    <citation type="journal article" date="2018" name="Sci. Rep.">
        <title>Comparative analysis of the Pocillopora damicornis genome highlights role of immune system in coral evolution.</title>
        <authorList>
            <person name="Cunning R."/>
            <person name="Bay R.A."/>
            <person name="Gillette P."/>
            <person name="Baker A.C."/>
            <person name="Traylor-Knowles N."/>
        </authorList>
    </citation>
    <scope>NUCLEOTIDE SEQUENCE [LARGE SCALE GENOMIC DNA]</scope>
    <source>
        <strain evidence="2">RSMAS</strain>
        <tissue evidence="2">Whole animal</tissue>
    </source>
</reference>
<evidence type="ECO:0000313" key="3">
    <source>
        <dbReference type="Proteomes" id="UP000275408"/>
    </source>
</evidence>
<proteinExistence type="predicted"/>
<feature type="region of interest" description="Disordered" evidence="1">
    <location>
        <begin position="73"/>
        <end position="109"/>
    </location>
</feature>
<organism evidence="2 3">
    <name type="scientific">Pocillopora damicornis</name>
    <name type="common">Cauliflower coral</name>
    <name type="synonym">Millepora damicornis</name>
    <dbReference type="NCBI Taxonomy" id="46731"/>
    <lineage>
        <taxon>Eukaryota</taxon>
        <taxon>Metazoa</taxon>
        <taxon>Cnidaria</taxon>
        <taxon>Anthozoa</taxon>
        <taxon>Hexacorallia</taxon>
        <taxon>Scleractinia</taxon>
        <taxon>Astrocoeniina</taxon>
        <taxon>Pocilloporidae</taxon>
        <taxon>Pocillopora</taxon>
    </lineage>
</organism>
<gene>
    <name evidence="2" type="ORF">pdam_00024973</name>
</gene>
<evidence type="ECO:0000313" key="2">
    <source>
        <dbReference type="EMBL" id="RMX39144.1"/>
    </source>
</evidence>
<dbReference type="EMBL" id="RCHS01003864">
    <property type="protein sequence ID" value="RMX39144.1"/>
    <property type="molecule type" value="Genomic_DNA"/>
</dbReference>
<accession>A0A3M6TD24</accession>
<keyword evidence="3" id="KW-1185">Reference proteome</keyword>